<organism evidence="6 7">
    <name type="scientific">Pseudolysinimonas kribbensis</name>
    <dbReference type="NCBI Taxonomy" id="433641"/>
    <lineage>
        <taxon>Bacteria</taxon>
        <taxon>Bacillati</taxon>
        <taxon>Actinomycetota</taxon>
        <taxon>Actinomycetes</taxon>
        <taxon>Micrococcales</taxon>
        <taxon>Microbacteriaceae</taxon>
        <taxon>Pseudolysinimonas</taxon>
    </lineage>
</organism>
<feature type="domain" description="SsuA/THI5-like" evidence="5">
    <location>
        <begin position="60"/>
        <end position="267"/>
    </location>
</feature>
<sequence length="335" mass="34778">MTVIRLRARHALAVAAAAALLVGVSACSQASPPAAPTHTGGAPEVQTLNLVTTKYDAELLPVTIGEQKGIFARHGVKLNITKASTSDIAAAALVSGREDLGIVQGAYVTSAVAAGANIKMIGALMDQLDYHIITAKSIKSLKQLKGQKMGDPGPSNGNTATMKAVMDKAGYDSGSLTYATVGTQQAILAALQAGQVQVGLLVAPYTIQARQQGLNDLGTVQKYVPNMSAAAFAGVPTEMAKKKTVIRDFMAALVEASNWAIDHKSQAIAILEKGSGMTPTLAKESYGEAAFAYTKTGAINDSGLKGWIADAVKYGVQQKSTPIDAVYTDEYLPKG</sequence>
<dbReference type="Pfam" id="PF09084">
    <property type="entry name" value="NMT1"/>
    <property type="match status" value="1"/>
</dbReference>
<dbReference type="PANTHER" id="PTHR30024">
    <property type="entry name" value="ALIPHATIC SULFONATES-BINDING PROTEIN-RELATED"/>
    <property type="match status" value="1"/>
</dbReference>
<keyword evidence="7" id="KW-1185">Reference proteome</keyword>
<evidence type="ECO:0000256" key="4">
    <source>
        <dbReference type="SAM" id="SignalP"/>
    </source>
</evidence>
<dbReference type="RefSeq" id="WP_284252881.1">
    <property type="nucleotide sequence ID" value="NZ_BAAAQO010000003.1"/>
</dbReference>
<dbReference type="SUPFAM" id="SSF53850">
    <property type="entry name" value="Periplasmic binding protein-like II"/>
    <property type="match status" value="1"/>
</dbReference>
<evidence type="ECO:0000256" key="1">
    <source>
        <dbReference type="ARBA" id="ARBA00004418"/>
    </source>
</evidence>
<protein>
    <recommendedName>
        <fullName evidence="5">SsuA/THI5-like domain-containing protein</fullName>
    </recommendedName>
</protein>
<evidence type="ECO:0000256" key="3">
    <source>
        <dbReference type="ARBA" id="ARBA00022729"/>
    </source>
</evidence>
<feature type="signal peptide" evidence="4">
    <location>
        <begin position="1"/>
        <end position="30"/>
    </location>
</feature>
<dbReference type="Proteomes" id="UP001157034">
    <property type="component" value="Unassembled WGS sequence"/>
</dbReference>
<evidence type="ECO:0000256" key="2">
    <source>
        <dbReference type="ARBA" id="ARBA00010742"/>
    </source>
</evidence>
<dbReference type="EMBL" id="BSVB01000001">
    <property type="protein sequence ID" value="GMA93891.1"/>
    <property type="molecule type" value="Genomic_DNA"/>
</dbReference>
<evidence type="ECO:0000259" key="5">
    <source>
        <dbReference type="Pfam" id="PF09084"/>
    </source>
</evidence>
<dbReference type="PANTHER" id="PTHR30024:SF47">
    <property type="entry name" value="TAURINE-BINDING PERIPLASMIC PROTEIN"/>
    <property type="match status" value="1"/>
</dbReference>
<dbReference type="Gene3D" id="3.40.190.10">
    <property type="entry name" value="Periplasmic binding protein-like II"/>
    <property type="match status" value="2"/>
</dbReference>
<evidence type="ECO:0000313" key="7">
    <source>
        <dbReference type="Proteomes" id="UP001157034"/>
    </source>
</evidence>
<dbReference type="InterPro" id="IPR015168">
    <property type="entry name" value="SsuA/THI5"/>
</dbReference>
<gene>
    <name evidence="6" type="ORF">GCM10025881_07150</name>
</gene>
<accession>A0ABQ6K550</accession>
<evidence type="ECO:0000313" key="6">
    <source>
        <dbReference type="EMBL" id="GMA93891.1"/>
    </source>
</evidence>
<comment type="similarity">
    <text evidence="2">Belongs to the bacterial solute-binding protein SsuA/TauA family.</text>
</comment>
<comment type="caution">
    <text evidence="6">The sequence shown here is derived from an EMBL/GenBank/DDBJ whole genome shotgun (WGS) entry which is preliminary data.</text>
</comment>
<proteinExistence type="inferred from homology"/>
<dbReference type="PROSITE" id="PS51257">
    <property type="entry name" value="PROKAR_LIPOPROTEIN"/>
    <property type="match status" value="1"/>
</dbReference>
<reference evidence="7" key="1">
    <citation type="journal article" date="2019" name="Int. J. Syst. Evol. Microbiol.">
        <title>The Global Catalogue of Microorganisms (GCM) 10K type strain sequencing project: providing services to taxonomists for standard genome sequencing and annotation.</title>
        <authorList>
            <consortium name="The Broad Institute Genomics Platform"/>
            <consortium name="The Broad Institute Genome Sequencing Center for Infectious Disease"/>
            <person name="Wu L."/>
            <person name="Ma J."/>
        </authorList>
    </citation>
    <scope>NUCLEOTIDE SEQUENCE [LARGE SCALE GENOMIC DNA]</scope>
    <source>
        <strain evidence="7">NBRC 108894</strain>
    </source>
</reference>
<keyword evidence="3 4" id="KW-0732">Signal</keyword>
<name>A0ABQ6K550_9MICO</name>
<comment type="subcellular location">
    <subcellularLocation>
        <location evidence="1">Periplasm</location>
    </subcellularLocation>
</comment>
<feature type="chain" id="PRO_5046576591" description="SsuA/THI5-like domain-containing protein" evidence="4">
    <location>
        <begin position="31"/>
        <end position="335"/>
    </location>
</feature>